<evidence type="ECO:0000313" key="2">
    <source>
        <dbReference type="EMBL" id="KAK3347272.1"/>
    </source>
</evidence>
<evidence type="ECO:0008006" key="4">
    <source>
        <dbReference type="Google" id="ProtNLM"/>
    </source>
</evidence>
<accession>A0AAJ0HCV6</accession>
<gene>
    <name evidence="2" type="ORF">B0T25DRAFT_298243</name>
</gene>
<evidence type="ECO:0000313" key="3">
    <source>
        <dbReference type="Proteomes" id="UP001275084"/>
    </source>
</evidence>
<evidence type="ECO:0000256" key="1">
    <source>
        <dbReference type="SAM" id="MobiDB-lite"/>
    </source>
</evidence>
<proteinExistence type="predicted"/>
<comment type="caution">
    <text evidence="2">The sequence shown here is derived from an EMBL/GenBank/DDBJ whole genome shotgun (WGS) entry which is preliminary data.</text>
</comment>
<dbReference type="PANTHER" id="PTHR10039">
    <property type="entry name" value="AMELOGENIN"/>
    <property type="match status" value="1"/>
</dbReference>
<organism evidence="2 3">
    <name type="scientific">Lasiosphaeria hispida</name>
    <dbReference type="NCBI Taxonomy" id="260671"/>
    <lineage>
        <taxon>Eukaryota</taxon>
        <taxon>Fungi</taxon>
        <taxon>Dikarya</taxon>
        <taxon>Ascomycota</taxon>
        <taxon>Pezizomycotina</taxon>
        <taxon>Sordariomycetes</taxon>
        <taxon>Sordariomycetidae</taxon>
        <taxon>Sordariales</taxon>
        <taxon>Lasiosphaeriaceae</taxon>
        <taxon>Lasiosphaeria</taxon>
    </lineage>
</organism>
<feature type="compositionally biased region" description="Basic and acidic residues" evidence="1">
    <location>
        <begin position="47"/>
        <end position="57"/>
    </location>
</feature>
<dbReference type="AlphaFoldDB" id="A0AAJ0HCV6"/>
<dbReference type="Proteomes" id="UP001275084">
    <property type="component" value="Unassembled WGS sequence"/>
</dbReference>
<sequence length="417" mass="47289">MRQKHEIISQAKQTQTLSLKEQNRPRSAAGAVYTHKDLAELLEEQAEPEKRPTKKGEGMANSATTDQGVADLSRNPFKPHSNKPIASFLTKIMAEFRQEQDGLTPRLERALRQLLGQDLNKMDLVLFFDALDEFDGHLDLISRFLKGLVQSSPLSMTLVKICFSSRPWEPLKEQFSACPAFALHEYTKGDMEKFAARSMAQSSIKDLDVIRLVPDIIRANGVFLWVRLALKVLLKTAMVAPHAGLPGLLEAKLGELPDDLFEFYKLIISRISRSYRRQTFALLELLVRRSILSITALEIRDAALILNCATFQEAMDTLSRAYPERSQKMRMNDKVRAIRDIATWGGGLIEVKTHDDVNHPEFIHQTVLEFATNAQYKEVVLGDVAALTIENGSLFSQVLERWQNMENWRFPAPWRGA</sequence>
<feature type="region of interest" description="Disordered" evidence="1">
    <location>
        <begin position="42"/>
        <end position="81"/>
    </location>
</feature>
<dbReference type="EMBL" id="JAUIQD010000006">
    <property type="protein sequence ID" value="KAK3347272.1"/>
    <property type="molecule type" value="Genomic_DNA"/>
</dbReference>
<name>A0AAJ0HCV6_9PEZI</name>
<reference evidence="2" key="2">
    <citation type="submission" date="2023-06" db="EMBL/GenBank/DDBJ databases">
        <authorList>
            <consortium name="Lawrence Berkeley National Laboratory"/>
            <person name="Haridas S."/>
            <person name="Hensen N."/>
            <person name="Bonometti L."/>
            <person name="Westerberg I."/>
            <person name="Brannstrom I.O."/>
            <person name="Guillou S."/>
            <person name="Cros-Aarteil S."/>
            <person name="Calhoun S."/>
            <person name="Kuo A."/>
            <person name="Mondo S."/>
            <person name="Pangilinan J."/>
            <person name="Riley R."/>
            <person name="Labutti K."/>
            <person name="Andreopoulos B."/>
            <person name="Lipzen A."/>
            <person name="Chen C."/>
            <person name="Yanf M."/>
            <person name="Daum C."/>
            <person name="Ng V."/>
            <person name="Clum A."/>
            <person name="Steindorff A."/>
            <person name="Ohm R."/>
            <person name="Martin F."/>
            <person name="Silar P."/>
            <person name="Natvig D."/>
            <person name="Lalanne C."/>
            <person name="Gautier V."/>
            <person name="Ament-Velasquez S.L."/>
            <person name="Kruys A."/>
            <person name="Hutchinson M.I."/>
            <person name="Powell A.J."/>
            <person name="Barry K."/>
            <person name="Miller A.N."/>
            <person name="Grigoriev I.V."/>
            <person name="Debuchy R."/>
            <person name="Gladieux P."/>
            <person name="Thoren M.H."/>
            <person name="Johannesson H."/>
        </authorList>
    </citation>
    <scope>NUCLEOTIDE SEQUENCE</scope>
    <source>
        <strain evidence="2">CBS 955.72</strain>
    </source>
</reference>
<keyword evidence="3" id="KW-1185">Reference proteome</keyword>
<feature type="region of interest" description="Disordered" evidence="1">
    <location>
        <begin position="1"/>
        <end position="29"/>
    </location>
</feature>
<feature type="compositionally biased region" description="Polar residues" evidence="1">
    <location>
        <begin position="10"/>
        <end position="20"/>
    </location>
</feature>
<protein>
    <recommendedName>
        <fullName evidence="4">NACHT domain-containing protein</fullName>
    </recommendedName>
</protein>
<reference evidence="2" key="1">
    <citation type="journal article" date="2023" name="Mol. Phylogenet. Evol.">
        <title>Genome-scale phylogeny and comparative genomics of the fungal order Sordariales.</title>
        <authorList>
            <person name="Hensen N."/>
            <person name="Bonometti L."/>
            <person name="Westerberg I."/>
            <person name="Brannstrom I.O."/>
            <person name="Guillou S."/>
            <person name="Cros-Aarteil S."/>
            <person name="Calhoun S."/>
            <person name="Haridas S."/>
            <person name="Kuo A."/>
            <person name="Mondo S."/>
            <person name="Pangilinan J."/>
            <person name="Riley R."/>
            <person name="LaButti K."/>
            <person name="Andreopoulos B."/>
            <person name="Lipzen A."/>
            <person name="Chen C."/>
            <person name="Yan M."/>
            <person name="Daum C."/>
            <person name="Ng V."/>
            <person name="Clum A."/>
            <person name="Steindorff A."/>
            <person name="Ohm R.A."/>
            <person name="Martin F."/>
            <person name="Silar P."/>
            <person name="Natvig D.O."/>
            <person name="Lalanne C."/>
            <person name="Gautier V."/>
            <person name="Ament-Velasquez S.L."/>
            <person name="Kruys A."/>
            <person name="Hutchinson M.I."/>
            <person name="Powell A.J."/>
            <person name="Barry K."/>
            <person name="Miller A.N."/>
            <person name="Grigoriev I.V."/>
            <person name="Debuchy R."/>
            <person name="Gladieux P."/>
            <person name="Hiltunen Thoren M."/>
            <person name="Johannesson H."/>
        </authorList>
    </citation>
    <scope>NUCLEOTIDE SEQUENCE</scope>
    <source>
        <strain evidence="2">CBS 955.72</strain>
    </source>
</reference>
<dbReference type="PANTHER" id="PTHR10039:SF5">
    <property type="entry name" value="NACHT DOMAIN-CONTAINING PROTEIN"/>
    <property type="match status" value="1"/>
</dbReference>